<feature type="domain" description="SAM-dependent MTase RsmB/NOP-type" evidence="8">
    <location>
        <begin position="132"/>
        <end position="422"/>
    </location>
</feature>
<comment type="similarity">
    <text evidence="1 6">Belongs to the class I-like SAM-binding methyltransferase superfamily. RsmB/NOP family.</text>
</comment>
<feature type="binding site" evidence="6">
    <location>
        <position position="303"/>
    </location>
    <ligand>
        <name>S-adenosyl-L-methionine</name>
        <dbReference type="ChEBI" id="CHEBI:59789"/>
    </ligand>
</feature>
<proteinExistence type="inferred from homology"/>
<dbReference type="InterPro" id="IPR029063">
    <property type="entry name" value="SAM-dependent_MTases_sf"/>
</dbReference>
<sequence>MSRPDPARRAALGLIVGVLEDRESLSEQIGAEALDGLEPAQRARAQRLATTTLRHLGRADRILKPHLRRRTPTDVMAILRLATVELLEEKQAPHGVVDAAVTLVKSAGPKLQSFSGLVNAVLRKVSEEGEKWATTPAPEMPGWLRGRVMSSFGKKAAQAMEVAHLAGAPLDLSVKDEAASWAETLGATLLPTGSLRLTDPGKVSELAGFEDGAWWVQDAAAALPAKLLAPASGAHVLDLCAAPGGKTLQLAAMGADVTALDISEARLERLAENLDRTQMEAEIVAADALEWEPDAPFDAILLDAPCSATGTIRRHPDLPFIKDGTSIKPLFALQEQLLDRALQWLKPGGMLVYATCSLLPEEGEAQIKAALTRHPDLTVIRPDLPGVDPAWITEEGGLRLRPDFWPDLGGMDGFYMARLQRSA</sequence>
<reference evidence="9 10" key="1">
    <citation type="submission" date="2017-01" db="EMBL/GenBank/DDBJ databases">
        <title>The complete genome sequence of a sulfur-oxidizing marine bacterium Thioclava sp. 25B10_4T.</title>
        <authorList>
            <person name="Liu Y."/>
            <person name="Lai Q."/>
            <person name="Shao Z."/>
        </authorList>
    </citation>
    <scope>NUCLEOTIDE SEQUENCE [LARGE SCALE GENOMIC DNA]</scope>
    <source>
        <strain evidence="9 10">25B10_4</strain>
    </source>
</reference>
<dbReference type="PANTHER" id="PTHR22807:SF61">
    <property type="entry name" value="NOL1_NOP2_SUN FAMILY PROTEIN _ ANTITERMINATION NUSB DOMAIN-CONTAINING PROTEIN"/>
    <property type="match status" value="1"/>
</dbReference>
<name>A0ABM6IL19_9RHOB</name>
<evidence type="ECO:0000256" key="2">
    <source>
        <dbReference type="ARBA" id="ARBA00022603"/>
    </source>
</evidence>
<feature type="binding site" evidence="6">
    <location>
        <position position="261"/>
    </location>
    <ligand>
        <name>S-adenosyl-L-methionine</name>
        <dbReference type="ChEBI" id="CHEBI:59789"/>
    </ligand>
</feature>
<keyword evidence="10" id="KW-1185">Reference proteome</keyword>
<dbReference type="Proteomes" id="UP000185622">
    <property type="component" value="Chromosome"/>
</dbReference>
<dbReference type="InterPro" id="IPR018314">
    <property type="entry name" value="RsmB/NOL1/NOP2-like_CS"/>
</dbReference>
<dbReference type="PROSITE" id="PS51686">
    <property type="entry name" value="SAM_MT_RSMB_NOP"/>
    <property type="match status" value="1"/>
</dbReference>
<organism evidence="9 10">
    <name type="scientific">Thioclava nitratireducens</name>
    <dbReference type="NCBI Taxonomy" id="1915078"/>
    <lineage>
        <taxon>Bacteria</taxon>
        <taxon>Pseudomonadati</taxon>
        <taxon>Pseudomonadota</taxon>
        <taxon>Alphaproteobacteria</taxon>
        <taxon>Rhodobacterales</taxon>
        <taxon>Paracoccaceae</taxon>
        <taxon>Thioclava</taxon>
    </lineage>
</organism>
<dbReference type="PROSITE" id="PS01153">
    <property type="entry name" value="NOL1_NOP2_SUN"/>
    <property type="match status" value="1"/>
</dbReference>
<keyword evidence="2 6" id="KW-0489">Methyltransferase</keyword>
<dbReference type="EMBL" id="CP019437">
    <property type="protein sequence ID" value="AQS49588.1"/>
    <property type="molecule type" value="Genomic_DNA"/>
</dbReference>
<keyword evidence="3 6" id="KW-0808">Transferase</keyword>
<dbReference type="GO" id="GO:0032259">
    <property type="term" value="P:methylation"/>
    <property type="evidence" value="ECO:0007669"/>
    <property type="project" value="UniProtKB-KW"/>
</dbReference>
<feature type="coiled-coil region" evidence="7">
    <location>
        <begin position="260"/>
        <end position="287"/>
    </location>
</feature>
<dbReference type="SUPFAM" id="SSF48013">
    <property type="entry name" value="NusB-like"/>
    <property type="match status" value="1"/>
</dbReference>
<evidence type="ECO:0000256" key="1">
    <source>
        <dbReference type="ARBA" id="ARBA00007494"/>
    </source>
</evidence>
<feature type="binding site" evidence="6">
    <location>
        <begin position="240"/>
        <end position="246"/>
    </location>
    <ligand>
        <name>S-adenosyl-L-methionine</name>
        <dbReference type="ChEBI" id="CHEBI:59789"/>
    </ligand>
</feature>
<dbReference type="Pfam" id="PF01029">
    <property type="entry name" value="NusB"/>
    <property type="match status" value="1"/>
</dbReference>
<dbReference type="InterPro" id="IPR035926">
    <property type="entry name" value="NusB-like_sf"/>
</dbReference>
<evidence type="ECO:0000313" key="10">
    <source>
        <dbReference type="Proteomes" id="UP000185622"/>
    </source>
</evidence>
<protein>
    <submittedName>
        <fullName evidence="9">16S rRNA methyltransferase</fullName>
    </submittedName>
</protein>
<dbReference type="Gene3D" id="1.10.940.10">
    <property type="entry name" value="NusB-like"/>
    <property type="match status" value="1"/>
</dbReference>
<keyword evidence="4 6" id="KW-0949">S-adenosyl-L-methionine</keyword>
<feature type="active site" description="Nucleophile" evidence="6">
    <location>
        <position position="356"/>
    </location>
</feature>
<evidence type="ECO:0000256" key="5">
    <source>
        <dbReference type="ARBA" id="ARBA00022884"/>
    </source>
</evidence>
<keyword evidence="7" id="KW-0175">Coiled coil</keyword>
<dbReference type="Gene3D" id="3.40.50.150">
    <property type="entry name" value="Vaccinia Virus protein VP39"/>
    <property type="match status" value="1"/>
</dbReference>
<dbReference type="InterPro" id="IPR006027">
    <property type="entry name" value="NusB_RsmB_TIM44"/>
</dbReference>
<evidence type="ECO:0000256" key="4">
    <source>
        <dbReference type="ARBA" id="ARBA00022691"/>
    </source>
</evidence>
<dbReference type="PANTHER" id="PTHR22807">
    <property type="entry name" value="NOP2 YEAST -RELATED NOL1/NOP2/FMU SUN DOMAIN-CONTAINING"/>
    <property type="match status" value="1"/>
</dbReference>
<dbReference type="InterPro" id="IPR049560">
    <property type="entry name" value="MeTrfase_RsmB-F_NOP2_cat"/>
</dbReference>
<dbReference type="SUPFAM" id="SSF53335">
    <property type="entry name" value="S-adenosyl-L-methionine-dependent methyltransferases"/>
    <property type="match status" value="1"/>
</dbReference>
<feature type="binding site" evidence="6">
    <location>
        <position position="287"/>
    </location>
    <ligand>
        <name>S-adenosyl-L-methionine</name>
        <dbReference type="ChEBI" id="CHEBI:59789"/>
    </ligand>
</feature>
<evidence type="ECO:0000256" key="7">
    <source>
        <dbReference type="SAM" id="Coils"/>
    </source>
</evidence>
<dbReference type="CDD" id="cd02440">
    <property type="entry name" value="AdoMet_MTases"/>
    <property type="match status" value="1"/>
</dbReference>
<evidence type="ECO:0000313" key="9">
    <source>
        <dbReference type="EMBL" id="AQS49588.1"/>
    </source>
</evidence>
<evidence type="ECO:0000256" key="3">
    <source>
        <dbReference type="ARBA" id="ARBA00022679"/>
    </source>
</evidence>
<keyword evidence="5 6" id="KW-0694">RNA-binding</keyword>
<dbReference type="PRINTS" id="PR02008">
    <property type="entry name" value="RCMTFAMILY"/>
</dbReference>
<dbReference type="InterPro" id="IPR001678">
    <property type="entry name" value="MeTrfase_RsmB-F_NOP2_dom"/>
</dbReference>
<evidence type="ECO:0000259" key="8">
    <source>
        <dbReference type="PROSITE" id="PS51686"/>
    </source>
</evidence>
<dbReference type="Pfam" id="PF01189">
    <property type="entry name" value="Methyltr_RsmB-F"/>
    <property type="match status" value="1"/>
</dbReference>
<accession>A0ABM6IL19</accession>
<dbReference type="GO" id="GO:0008168">
    <property type="term" value="F:methyltransferase activity"/>
    <property type="evidence" value="ECO:0007669"/>
    <property type="project" value="UniProtKB-KW"/>
</dbReference>
<dbReference type="RefSeq" id="WP_075776820.1">
    <property type="nucleotide sequence ID" value="NZ_CP019437.1"/>
</dbReference>
<gene>
    <name evidence="9" type="ORF">BMG03_18655</name>
</gene>
<dbReference type="InterPro" id="IPR023267">
    <property type="entry name" value="RCMT"/>
</dbReference>
<evidence type="ECO:0000256" key="6">
    <source>
        <dbReference type="PROSITE-ProRule" id="PRU01023"/>
    </source>
</evidence>